<dbReference type="GO" id="GO:0005344">
    <property type="term" value="F:oxygen carrier activity"/>
    <property type="evidence" value="ECO:0007669"/>
    <property type="project" value="UniProtKB-KW"/>
</dbReference>
<feature type="domain" description="Globin" evidence="2">
    <location>
        <begin position="40"/>
        <end position="122"/>
    </location>
</feature>
<keyword evidence="4" id="KW-1185">Reference proteome</keyword>
<dbReference type="EMBL" id="BATJ01000023">
    <property type="protein sequence ID" value="GAD69097.1"/>
    <property type="molecule type" value="Genomic_DNA"/>
</dbReference>
<dbReference type="Pfam" id="PF00042">
    <property type="entry name" value="Globin"/>
    <property type="match status" value="1"/>
</dbReference>
<dbReference type="InterPro" id="IPR000971">
    <property type="entry name" value="Globin"/>
</dbReference>
<dbReference type="Gene3D" id="1.10.490.10">
    <property type="entry name" value="Globins"/>
    <property type="match status" value="1"/>
</dbReference>
<reference evidence="3 4" key="1">
    <citation type="submission" date="2013-09" db="EMBL/GenBank/DDBJ databases">
        <title>Whole genome shotgun sequence of Vibrio proteolyticus NBRC 13287.</title>
        <authorList>
            <person name="Isaki S."/>
            <person name="Hosoyama A."/>
            <person name="Numata M."/>
            <person name="Hashimoto M."/>
            <person name="Hosoyama Y."/>
            <person name="Tsuchikane K."/>
            <person name="Noguchi M."/>
            <person name="Hirakata S."/>
            <person name="Ichikawa N."/>
            <person name="Ohji S."/>
            <person name="Yamazoe A."/>
            <person name="Fujita N."/>
        </authorList>
    </citation>
    <scope>NUCLEOTIDE SEQUENCE [LARGE SCALE GENOMIC DNA]</scope>
    <source>
        <strain evidence="3 4">NBRC 13287</strain>
    </source>
</reference>
<organism evidence="3 4">
    <name type="scientific">Vibrio proteolyticus NBRC 13287</name>
    <dbReference type="NCBI Taxonomy" id="1219065"/>
    <lineage>
        <taxon>Bacteria</taxon>
        <taxon>Pseudomonadati</taxon>
        <taxon>Pseudomonadota</taxon>
        <taxon>Gammaproteobacteria</taxon>
        <taxon>Vibrionales</taxon>
        <taxon>Vibrionaceae</taxon>
        <taxon>Vibrio</taxon>
    </lineage>
</organism>
<accession>U3A6Z0</accession>
<sequence length="139" mass="16360">MDHHEVFNDSYLRCNENPEFFTLFYQIFWESSDHFREMFADTDMNHQIQMLRASLHILMLASVSTDAKELVKRFGVRHGTTGYGVKPEDLDIWFECMLQTVSICDRNWTPEVELAWRQCFAKGIEVMKAHCSGYLPLVD</sequence>
<comment type="similarity">
    <text evidence="1">Belongs to the globin family.</text>
</comment>
<dbReference type="Proteomes" id="UP000016570">
    <property type="component" value="Unassembled WGS sequence"/>
</dbReference>
<dbReference type="AlphaFoldDB" id="U3A6Z0"/>
<keyword evidence="1" id="KW-0349">Heme</keyword>
<protein>
    <recommendedName>
        <fullName evidence="2">Globin domain-containing protein</fullName>
    </recommendedName>
</protein>
<dbReference type="eggNOG" id="COG1017">
    <property type="taxonomic scope" value="Bacteria"/>
</dbReference>
<keyword evidence="1" id="KW-0408">Iron</keyword>
<keyword evidence="1" id="KW-0813">Transport</keyword>
<evidence type="ECO:0000313" key="4">
    <source>
        <dbReference type="Proteomes" id="UP000016570"/>
    </source>
</evidence>
<name>U3A6Z0_VIBPR</name>
<dbReference type="STRING" id="1219065.VPR01S_23_00080"/>
<dbReference type="SUPFAM" id="SSF46458">
    <property type="entry name" value="Globin-like"/>
    <property type="match status" value="1"/>
</dbReference>
<evidence type="ECO:0000256" key="1">
    <source>
        <dbReference type="RuleBase" id="RU000356"/>
    </source>
</evidence>
<keyword evidence="1" id="KW-0479">Metal-binding</keyword>
<dbReference type="GO" id="GO:0020037">
    <property type="term" value="F:heme binding"/>
    <property type="evidence" value="ECO:0007669"/>
    <property type="project" value="InterPro"/>
</dbReference>
<dbReference type="GO" id="GO:0019825">
    <property type="term" value="F:oxygen binding"/>
    <property type="evidence" value="ECO:0007669"/>
    <property type="project" value="InterPro"/>
</dbReference>
<evidence type="ECO:0000259" key="2">
    <source>
        <dbReference type="Pfam" id="PF00042"/>
    </source>
</evidence>
<evidence type="ECO:0000313" key="3">
    <source>
        <dbReference type="EMBL" id="GAD69097.1"/>
    </source>
</evidence>
<gene>
    <name evidence="3" type="ORF">VPR01S_23_00080</name>
</gene>
<comment type="caution">
    <text evidence="3">The sequence shown here is derived from an EMBL/GenBank/DDBJ whole genome shotgun (WGS) entry which is preliminary data.</text>
</comment>
<dbReference type="InterPro" id="IPR009050">
    <property type="entry name" value="Globin-like_sf"/>
</dbReference>
<keyword evidence="1" id="KW-0561">Oxygen transport</keyword>
<proteinExistence type="inferred from homology"/>
<dbReference type="RefSeq" id="WP_021707065.1">
    <property type="nucleotide sequence ID" value="NZ_BATJ01000023.1"/>
</dbReference>
<dbReference type="InterPro" id="IPR012292">
    <property type="entry name" value="Globin/Proto"/>
</dbReference>